<accession>A0A0C3AQS3</accession>
<dbReference type="Proteomes" id="UP000053989">
    <property type="component" value="Unassembled WGS sequence"/>
</dbReference>
<sequence>MDSNSNSSRSHSRIPSWYGAPPGVNVFPYSYFTWDSLAPYHNAGVRDPRMMFDAPQPLGTPLTIPVATPETSPSPFGPHHPSVGQSTPMDSSQGAQTPTSDLSDRDLSQLLEHVAEIKSGMQTVLSDLRSIKDAQKNLGDRVDTLEGVLGVTRKKRAATSRGKKSKGKEKELVQGGELEQTATLSESPAANVLSRLGAIEVAVEELLERTEKRDPVKIVVRDTATSPPPEDLPPSVIEYTPHLPSPIESSLGLVETSVKGSSDPLLFIVLSPTH</sequence>
<dbReference type="EMBL" id="KN822013">
    <property type="protein sequence ID" value="KIM67287.1"/>
    <property type="molecule type" value="Genomic_DNA"/>
</dbReference>
<dbReference type="AlphaFoldDB" id="A0A0C3AQS3"/>
<name>A0A0C3AQS3_9AGAM</name>
<dbReference type="OrthoDB" id="2687637at2759"/>
<evidence type="ECO:0000256" key="1">
    <source>
        <dbReference type="SAM" id="MobiDB-lite"/>
    </source>
</evidence>
<protein>
    <submittedName>
        <fullName evidence="2">Uncharacterized protein</fullName>
    </submittedName>
</protein>
<evidence type="ECO:0000313" key="3">
    <source>
        <dbReference type="Proteomes" id="UP000053989"/>
    </source>
</evidence>
<feature type="region of interest" description="Disordered" evidence="1">
    <location>
        <begin position="61"/>
        <end position="103"/>
    </location>
</feature>
<feature type="compositionally biased region" description="Basic residues" evidence="1">
    <location>
        <begin position="156"/>
        <end position="167"/>
    </location>
</feature>
<reference evidence="3" key="2">
    <citation type="submission" date="2015-01" db="EMBL/GenBank/DDBJ databases">
        <title>Evolutionary Origins and Diversification of the Mycorrhizal Mutualists.</title>
        <authorList>
            <consortium name="DOE Joint Genome Institute"/>
            <consortium name="Mycorrhizal Genomics Consortium"/>
            <person name="Kohler A."/>
            <person name="Kuo A."/>
            <person name="Nagy L.G."/>
            <person name="Floudas D."/>
            <person name="Copeland A."/>
            <person name="Barry K.W."/>
            <person name="Cichocki N."/>
            <person name="Veneault-Fourrey C."/>
            <person name="LaButti K."/>
            <person name="Lindquist E.A."/>
            <person name="Lipzen A."/>
            <person name="Lundell T."/>
            <person name="Morin E."/>
            <person name="Murat C."/>
            <person name="Riley R."/>
            <person name="Ohm R."/>
            <person name="Sun H."/>
            <person name="Tunlid A."/>
            <person name="Henrissat B."/>
            <person name="Grigoriev I.V."/>
            <person name="Hibbett D.S."/>
            <person name="Martin F."/>
        </authorList>
    </citation>
    <scope>NUCLEOTIDE SEQUENCE [LARGE SCALE GENOMIC DNA]</scope>
    <source>
        <strain evidence="3">Foug A</strain>
    </source>
</reference>
<dbReference type="HOGENOM" id="CLU_1016194_0_0_1"/>
<proteinExistence type="predicted"/>
<gene>
    <name evidence="2" type="ORF">SCLCIDRAFT_178820</name>
</gene>
<evidence type="ECO:0000313" key="2">
    <source>
        <dbReference type="EMBL" id="KIM67287.1"/>
    </source>
</evidence>
<feature type="compositionally biased region" description="Polar residues" evidence="1">
    <location>
        <begin position="83"/>
        <end position="99"/>
    </location>
</feature>
<feature type="region of interest" description="Disordered" evidence="1">
    <location>
        <begin position="156"/>
        <end position="183"/>
    </location>
</feature>
<dbReference type="InParanoid" id="A0A0C3AQS3"/>
<organism evidence="2 3">
    <name type="scientific">Scleroderma citrinum Foug A</name>
    <dbReference type="NCBI Taxonomy" id="1036808"/>
    <lineage>
        <taxon>Eukaryota</taxon>
        <taxon>Fungi</taxon>
        <taxon>Dikarya</taxon>
        <taxon>Basidiomycota</taxon>
        <taxon>Agaricomycotina</taxon>
        <taxon>Agaricomycetes</taxon>
        <taxon>Agaricomycetidae</taxon>
        <taxon>Boletales</taxon>
        <taxon>Sclerodermatineae</taxon>
        <taxon>Sclerodermataceae</taxon>
        <taxon>Scleroderma</taxon>
    </lineage>
</organism>
<keyword evidence="3" id="KW-1185">Reference proteome</keyword>
<reference evidence="2 3" key="1">
    <citation type="submission" date="2014-04" db="EMBL/GenBank/DDBJ databases">
        <authorList>
            <consortium name="DOE Joint Genome Institute"/>
            <person name="Kuo A."/>
            <person name="Kohler A."/>
            <person name="Nagy L.G."/>
            <person name="Floudas D."/>
            <person name="Copeland A."/>
            <person name="Barry K.W."/>
            <person name="Cichocki N."/>
            <person name="Veneault-Fourrey C."/>
            <person name="LaButti K."/>
            <person name="Lindquist E.A."/>
            <person name="Lipzen A."/>
            <person name="Lundell T."/>
            <person name="Morin E."/>
            <person name="Murat C."/>
            <person name="Sun H."/>
            <person name="Tunlid A."/>
            <person name="Henrissat B."/>
            <person name="Grigoriev I.V."/>
            <person name="Hibbett D.S."/>
            <person name="Martin F."/>
            <person name="Nordberg H.P."/>
            <person name="Cantor M.N."/>
            <person name="Hua S.X."/>
        </authorList>
    </citation>
    <scope>NUCLEOTIDE SEQUENCE [LARGE SCALE GENOMIC DNA]</scope>
    <source>
        <strain evidence="2 3">Foug A</strain>
    </source>
</reference>